<feature type="region of interest" description="Disordered" evidence="1">
    <location>
        <begin position="49"/>
        <end position="77"/>
    </location>
</feature>
<reference evidence="2 3" key="1">
    <citation type="submission" date="2020-08" db="EMBL/GenBank/DDBJ databases">
        <title>Amycolatopsis echigonensis JCM 21831.</title>
        <authorList>
            <person name="Tedsree N."/>
            <person name="Kuncharoen N."/>
            <person name="Likhitwitayawuid K."/>
            <person name="Tanasupawat S."/>
        </authorList>
    </citation>
    <scope>NUCLEOTIDE SEQUENCE [LARGE SCALE GENOMIC DNA]</scope>
    <source>
        <strain evidence="2 3">JCM 21831</strain>
    </source>
</reference>
<dbReference type="AlphaFoldDB" id="A0A8E1W258"/>
<feature type="compositionally biased region" description="Basic and acidic residues" evidence="1">
    <location>
        <begin position="52"/>
        <end position="69"/>
    </location>
</feature>
<sequence length="77" mass="8426">MAEGDIHTCREGGLWKNRIEGIRRVANTAARRADAVSIGREMAQARGVGHYVHGDPRPDGDGEIVEQRSYRPAASAR</sequence>
<proteinExistence type="predicted"/>
<name>A0A8E1W258_9PSEU</name>
<evidence type="ECO:0000256" key="1">
    <source>
        <dbReference type="SAM" id="MobiDB-lite"/>
    </source>
</evidence>
<dbReference type="InterPro" id="IPR018691">
    <property type="entry name" value="DUF2188"/>
</dbReference>
<organism evidence="2 3">
    <name type="scientific">Amycolatopsis echigonensis</name>
    <dbReference type="NCBI Taxonomy" id="2576905"/>
    <lineage>
        <taxon>Bacteria</taxon>
        <taxon>Bacillati</taxon>
        <taxon>Actinomycetota</taxon>
        <taxon>Actinomycetes</taxon>
        <taxon>Pseudonocardiales</taxon>
        <taxon>Pseudonocardiaceae</taxon>
        <taxon>Amycolatopsis</taxon>
    </lineage>
</organism>
<dbReference type="EMBL" id="JACJHR010000039">
    <property type="protein sequence ID" value="MBB2502476.1"/>
    <property type="molecule type" value="Genomic_DNA"/>
</dbReference>
<gene>
    <name evidence="2" type="ORF">H5411_25465</name>
</gene>
<protein>
    <submittedName>
        <fullName evidence="2">DUF2188 domain-containing protein</fullName>
    </submittedName>
</protein>
<dbReference type="Proteomes" id="UP000550260">
    <property type="component" value="Unassembled WGS sequence"/>
</dbReference>
<evidence type="ECO:0000313" key="3">
    <source>
        <dbReference type="Proteomes" id="UP000550260"/>
    </source>
</evidence>
<accession>A0A8E1W258</accession>
<evidence type="ECO:0000313" key="2">
    <source>
        <dbReference type="EMBL" id="MBB2502476.1"/>
    </source>
</evidence>
<dbReference type="RefSeq" id="WP_183125246.1">
    <property type="nucleotide sequence ID" value="NZ_JACJHR010000039.1"/>
</dbReference>
<comment type="caution">
    <text evidence="2">The sequence shown here is derived from an EMBL/GenBank/DDBJ whole genome shotgun (WGS) entry which is preliminary data.</text>
</comment>
<dbReference type="Pfam" id="PF09954">
    <property type="entry name" value="DUF2188"/>
    <property type="match status" value="1"/>
</dbReference>